<dbReference type="InterPro" id="IPR005563">
    <property type="entry name" value="A_protein"/>
</dbReference>
<evidence type="ECO:0000256" key="4">
    <source>
        <dbReference type="ARBA" id="ARBA00022844"/>
    </source>
</evidence>
<comment type="subcellular location">
    <subcellularLocation>
        <location evidence="1">Virion</location>
    </subcellularLocation>
</comment>
<comment type="similarity">
    <text evidence="7">Belongs to the Leviviricetes maturation protein family.</text>
</comment>
<keyword evidence="9" id="KW-1185">Reference proteome</keyword>
<protein>
    <submittedName>
        <fullName evidence="8">Maturation protein</fullName>
    </submittedName>
</protein>
<organism evidence="8 9">
    <name type="scientific">ssRNA phage SRR6253161_2</name>
    <dbReference type="NCBI Taxonomy" id="2786489"/>
    <lineage>
        <taxon>Viruses</taxon>
        <taxon>Riboviria</taxon>
        <taxon>Orthornavirae</taxon>
        <taxon>Lenarviricota</taxon>
        <taxon>Leviviricetes</taxon>
        <taxon>Norzivirales</taxon>
        <taxon>Fiersviridae</taxon>
        <taxon>Rusvolovirus</taxon>
        <taxon>Rusvolovirus asienecus</taxon>
    </lineage>
</organism>
<accession>A0A8S5L4R3</accession>
<evidence type="ECO:0000256" key="3">
    <source>
        <dbReference type="ARBA" id="ARBA00022804"/>
    </source>
</evidence>
<keyword evidence="2" id="KW-0945">Host-virus interaction</keyword>
<keyword evidence="6" id="KW-1160">Virus entry into host cell</keyword>
<dbReference type="GO" id="GO:0044423">
    <property type="term" value="C:virion component"/>
    <property type="evidence" value="ECO:0007669"/>
    <property type="project" value="UniProtKB-KW"/>
</dbReference>
<sequence length="390" mass="44440">MYTNTVTKKADLVTYVDGVEASRVSVTVYNNAFSVLNGLVQGDGVRPNPIYFKSIKTFGQSHLIHNEDYVAGRRQTMEVLGTRYVGPSFIPSLNVDWARTQDRALEKCFDKLRGETSNLVVDFAEGKQTWQMIRNMLRVRTVFADFVKNMCRSQRYQKITNGQKRLDYVTGKWLEYRYGWMPLVRSIYDGLDTYGKDVSRGEISVKGRSGATAVAVLEYGDSDSISTPRARVVRHLAWRTEYELDFYLKPGHQIEDWTSLNPLAIAWELTPLSFVADWFVNVAQQISLMENHWLYGSAFRGGYRTNGYKDTISVRRSGSITEEIAGLSLFSFVEDGGTRITTEKERVILLSLPYPSLNLRFGSSWTTKHLLDTAALTQVFFGRKSRGIRN</sequence>
<evidence type="ECO:0000256" key="1">
    <source>
        <dbReference type="ARBA" id="ARBA00004328"/>
    </source>
</evidence>
<evidence type="ECO:0000256" key="2">
    <source>
        <dbReference type="ARBA" id="ARBA00022581"/>
    </source>
</evidence>
<evidence type="ECO:0000256" key="6">
    <source>
        <dbReference type="ARBA" id="ARBA00023296"/>
    </source>
</evidence>
<reference evidence="8" key="1">
    <citation type="submission" date="2020-09" db="EMBL/GenBank/DDBJ databases">
        <title>Leviviricetes taxonomy.</title>
        <authorList>
            <person name="Stockdale S.R."/>
            <person name="Callanan J."/>
            <person name="Adriaenssens E.M."/>
            <person name="Kuhn J.H."/>
            <person name="Rumnieks J."/>
            <person name="Shkoporov A."/>
            <person name="Draper L.A."/>
            <person name="Ross P."/>
            <person name="Hill C."/>
        </authorList>
    </citation>
    <scope>NUCLEOTIDE SEQUENCE</scope>
</reference>
<keyword evidence="3" id="KW-1161">Viral attachment to host cell</keyword>
<proteinExistence type="inferred from homology"/>
<dbReference type="GeneID" id="80398972"/>
<dbReference type="EMBL" id="BK014132">
    <property type="protein sequence ID" value="DAD52531.1"/>
    <property type="molecule type" value="Genomic_RNA"/>
</dbReference>
<keyword evidence="4" id="KW-0946">Virion</keyword>
<keyword evidence="5" id="KW-1175">Viral attachment to host cell pilus</keyword>
<gene>
    <name evidence="8" type="primary">SRR6253161_2_2</name>
</gene>
<evidence type="ECO:0000313" key="9">
    <source>
        <dbReference type="Proteomes" id="UP000676507"/>
    </source>
</evidence>
<evidence type="ECO:0000256" key="5">
    <source>
        <dbReference type="ARBA" id="ARBA00023104"/>
    </source>
</evidence>
<name>A0A8S5L4R3_9VIRU</name>
<dbReference type="GO" id="GO:0039666">
    <property type="term" value="P:virion attachment to host cell pilus"/>
    <property type="evidence" value="ECO:0007669"/>
    <property type="project" value="UniProtKB-KW"/>
</dbReference>
<dbReference type="Proteomes" id="UP000676507">
    <property type="component" value="Segment"/>
</dbReference>
<evidence type="ECO:0000313" key="8">
    <source>
        <dbReference type="EMBL" id="DAD52531.1"/>
    </source>
</evidence>
<dbReference type="Pfam" id="PF03863">
    <property type="entry name" value="Phage_mat-A"/>
    <property type="match status" value="1"/>
</dbReference>
<evidence type="ECO:0000256" key="7">
    <source>
        <dbReference type="ARBA" id="ARBA00035110"/>
    </source>
</evidence>
<dbReference type="KEGG" id="vg:80398972"/>
<dbReference type="RefSeq" id="YP_010769842.1">
    <property type="nucleotide sequence ID" value="NC_074087.1"/>
</dbReference>